<dbReference type="EMBL" id="LR746274">
    <property type="protein sequence ID" value="CAA7405022.1"/>
    <property type="molecule type" value="Genomic_DNA"/>
</dbReference>
<dbReference type="CDD" id="cd00042">
    <property type="entry name" value="CY"/>
    <property type="match status" value="1"/>
</dbReference>
<keyword evidence="2" id="KW-0646">Protease inhibitor</keyword>
<dbReference type="Gene3D" id="3.10.450.10">
    <property type="match status" value="1"/>
</dbReference>
<sequence length="136" mass="14697">MAHGGAVVPVIVLLTLCTASALSSGGVAAGGNVGGRTEIWNVKENKEVQELGRYAVRERNRRAGGDELVFLCVVRAQSQVVSGFKYFLRIATTASGGQAVRRRSRCFDAVVLVKPWLGSRELLHFLPATSSLSRRR</sequence>
<dbReference type="AlphaFoldDB" id="A0A7I8L5G5"/>
<proteinExistence type="inferred from homology"/>
<dbReference type="OrthoDB" id="1908104at2759"/>
<dbReference type="PANTHER" id="PTHR47373:SF1">
    <property type="entry name" value="CYSTEINE PROTEINASE INHIBITOR 2"/>
    <property type="match status" value="1"/>
</dbReference>
<organism evidence="6 7">
    <name type="scientific">Spirodela intermedia</name>
    <name type="common">Intermediate duckweed</name>
    <dbReference type="NCBI Taxonomy" id="51605"/>
    <lineage>
        <taxon>Eukaryota</taxon>
        <taxon>Viridiplantae</taxon>
        <taxon>Streptophyta</taxon>
        <taxon>Embryophyta</taxon>
        <taxon>Tracheophyta</taxon>
        <taxon>Spermatophyta</taxon>
        <taxon>Magnoliopsida</taxon>
        <taxon>Liliopsida</taxon>
        <taxon>Araceae</taxon>
        <taxon>Lemnoideae</taxon>
        <taxon>Spirodela</taxon>
    </lineage>
</organism>
<keyword evidence="3" id="KW-0789">Thiol protease inhibitor</keyword>
<evidence type="ECO:0000256" key="3">
    <source>
        <dbReference type="ARBA" id="ARBA00022704"/>
    </source>
</evidence>
<feature type="domain" description="Cystatin" evidence="5">
    <location>
        <begin position="31"/>
        <end position="128"/>
    </location>
</feature>
<protein>
    <recommendedName>
        <fullName evidence="5">Cystatin domain-containing protein</fullName>
    </recommendedName>
</protein>
<gene>
    <name evidence="6" type="ORF">SI8410_11015700</name>
</gene>
<dbReference type="GO" id="GO:0004869">
    <property type="term" value="F:cysteine-type endopeptidase inhibitor activity"/>
    <property type="evidence" value="ECO:0007669"/>
    <property type="project" value="UniProtKB-KW"/>
</dbReference>
<dbReference type="InterPro" id="IPR046350">
    <property type="entry name" value="Cystatin_sf"/>
</dbReference>
<dbReference type="Proteomes" id="UP000663760">
    <property type="component" value="Chromosome 11"/>
</dbReference>
<evidence type="ECO:0000259" key="5">
    <source>
        <dbReference type="SMART" id="SM00043"/>
    </source>
</evidence>
<dbReference type="InterPro" id="IPR000010">
    <property type="entry name" value="Cystatin_dom"/>
</dbReference>
<name>A0A7I8L5G5_SPIIN</name>
<evidence type="ECO:0000256" key="2">
    <source>
        <dbReference type="ARBA" id="ARBA00022690"/>
    </source>
</evidence>
<evidence type="ECO:0000256" key="4">
    <source>
        <dbReference type="SAM" id="SignalP"/>
    </source>
</evidence>
<dbReference type="Pfam" id="PF16845">
    <property type="entry name" value="SQAPI"/>
    <property type="match status" value="1"/>
</dbReference>
<accession>A0A7I8L5G5</accession>
<dbReference type="SUPFAM" id="SSF54403">
    <property type="entry name" value="Cystatin/monellin"/>
    <property type="match status" value="1"/>
</dbReference>
<feature type="signal peptide" evidence="4">
    <location>
        <begin position="1"/>
        <end position="21"/>
    </location>
</feature>
<keyword evidence="4" id="KW-0732">Signal</keyword>
<evidence type="ECO:0000313" key="7">
    <source>
        <dbReference type="Proteomes" id="UP000663760"/>
    </source>
</evidence>
<evidence type="ECO:0000256" key="1">
    <source>
        <dbReference type="ARBA" id="ARBA00007233"/>
    </source>
</evidence>
<keyword evidence="7" id="KW-1185">Reference proteome</keyword>
<feature type="chain" id="PRO_5029896061" description="Cystatin domain-containing protein" evidence="4">
    <location>
        <begin position="22"/>
        <end position="136"/>
    </location>
</feature>
<evidence type="ECO:0000313" key="6">
    <source>
        <dbReference type="EMBL" id="CAA7405022.1"/>
    </source>
</evidence>
<comment type="similarity">
    <text evidence="1">Belongs to the cystatin family. Phytocystatin subfamily.</text>
</comment>
<dbReference type="SMART" id="SM00043">
    <property type="entry name" value="CY"/>
    <property type="match status" value="1"/>
</dbReference>
<reference evidence="6" key="1">
    <citation type="submission" date="2020-02" db="EMBL/GenBank/DDBJ databases">
        <authorList>
            <person name="Scholz U."/>
            <person name="Mascher M."/>
            <person name="Fiebig A."/>
        </authorList>
    </citation>
    <scope>NUCLEOTIDE SEQUENCE</scope>
</reference>
<dbReference type="PANTHER" id="PTHR47373">
    <property type="entry name" value="CYSTEINE PROTEINASE INHIBITOR 2"/>
    <property type="match status" value="1"/>
</dbReference>